<keyword evidence="2" id="KW-1185">Reference proteome</keyword>
<proteinExistence type="predicted"/>
<dbReference type="Proteomes" id="UP001171111">
    <property type="component" value="Unassembled WGS sequence"/>
</dbReference>
<evidence type="ECO:0000313" key="2">
    <source>
        <dbReference type="Proteomes" id="UP001171111"/>
    </source>
</evidence>
<reference evidence="1 2" key="1">
    <citation type="submission" date="2023-06" db="EMBL/GenBank/DDBJ databases">
        <title>Campylobacter magnum sp. nov., isolated from cecal contents of domestic pigs (Sus scrofa domesticus).</title>
        <authorList>
            <person name="Papic B."/>
            <person name="Gruntar I."/>
        </authorList>
    </citation>
    <scope>NUCLEOTIDE SEQUENCE [LARGE SCALE GENOMIC DNA]</scope>
    <source>
        <strain evidence="2">34484-21</strain>
    </source>
</reference>
<gene>
    <name evidence="1" type="ORF">Q2362_00770</name>
</gene>
<protein>
    <submittedName>
        <fullName evidence="1">Uncharacterized protein</fullName>
    </submittedName>
</protein>
<accession>A0ABT8T526</accession>
<organism evidence="1 2">
    <name type="scientific">Campylobacter magnus</name>
    <dbReference type="NCBI Taxonomy" id="3026462"/>
    <lineage>
        <taxon>Bacteria</taxon>
        <taxon>Pseudomonadati</taxon>
        <taxon>Campylobacterota</taxon>
        <taxon>Epsilonproteobacteria</taxon>
        <taxon>Campylobacterales</taxon>
        <taxon>Campylobacteraceae</taxon>
        <taxon>Campylobacter</taxon>
    </lineage>
</organism>
<name>A0ABT8T526_9BACT</name>
<dbReference type="RefSeq" id="WP_302243358.1">
    <property type="nucleotide sequence ID" value="NZ_JAULJQ010000001.1"/>
</dbReference>
<dbReference type="EMBL" id="JAULJQ010000001">
    <property type="protein sequence ID" value="MDO2408631.1"/>
    <property type="molecule type" value="Genomic_DNA"/>
</dbReference>
<comment type="caution">
    <text evidence="1">The sequence shown here is derived from an EMBL/GenBank/DDBJ whole genome shotgun (WGS) entry which is preliminary data.</text>
</comment>
<evidence type="ECO:0000313" key="1">
    <source>
        <dbReference type="EMBL" id="MDO2408631.1"/>
    </source>
</evidence>
<sequence length="212" mass="23633">MSGTNTIINASLPVIIEVLEKTSWWRYNLRFGKRILSTKSQRELEIGELYFANVGKDQGGVININKLIKRQRGVYISGAQGWIERIVDSGETDFLFDELKTSLALCDDALSFDALLESLMTLQKGIVSLPFVYDELFCLFQLRKNGAKCELYLLFSSFAPIIISIESGQIVEAQSPYASLSQALAKALKVKATVAETKPFFTASKNILDFKG</sequence>